<dbReference type="InterPro" id="IPR005103">
    <property type="entry name" value="AA9_LPMO"/>
</dbReference>
<comment type="domain">
    <text evidence="6">Has a modular structure: an endo-beta-1,4-glucanase catalytic module at the N-terminus, a linker rich in serines and threonines, and a C-terminal carbohydrate-binding module (CBM).</text>
</comment>
<dbReference type="PANTHER" id="PTHR33353">
    <property type="entry name" value="PUTATIVE (AFU_ORTHOLOGUE AFUA_1G12560)-RELATED"/>
    <property type="match status" value="1"/>
</dbReference>
<dbReference type="EC" id="1.14.99.56" evidence="6"/>
<evidence type="ECO:0000256" key="3">
    <source>
        <dbReference type="ARBA" id="ARBA00022525"/>
    </source>
</evidence>
<evidence type="ECO:0000256" key="1">
    <source>
        <dbReference type="ARBA" id="ARBA00001973"/>
    </source>
</evidence>
<keyword evidence="3 6" id="KW-0964">Secreted</keyword>
<keyword evidence="4 6" id="KW-1015">Disulfide bond</keyword>
<organism evidence="9 10">
    <name type="scientific">Oculimacula yallundae</name>
    <dbReference type="NCBI Taxonomy" id="86028"/>
    <lineage>
        <taxon>Eukaryota</taxon>
        <taxon>Fungi</taxon>
        <taxon>Dikarya</taxon>
        <taxon>Ascomycota</taxon>
        <taxon>Pezizomycotina</taxon>
        <taxon>Leotiomycetes</taxon>
        <taxon>Helotiales</taxon>
        <taxon>Ploettnerulaceae</taxon>
        <taxon>Oculimacula</taxon>
    </lineage>
</organism>
<gene>
    <name evidence="9" type="ORF">VTL71DRAFT_12683</name>
</gene>
<evidence type="ECO:0000256" key="6">
    <source>
        <dbReference type="RuleBase" id="RU368122"/>
    </source>
</evidence>
<dbReference type="InterPro" id="IPR049892">
    <property type="entry name" value="AA9"/>
</dbReference>
<reference evidence="9 10" key="1">
    <citation type="journal article" date="2024" name="Commun. Biol.">
        <title>Comparative genomic analysis of thermophilic fungi reveals convergent evolutionary adaptations and gene losses.</title>
        <authorList>
            <person name="Steindorff A.S."/>
            <person name="Aguilar-Pontes M.V."/>
            <person name="Robinson A.J."/>
            <person name="Andreopoulos B."/>
            <person name="LaButti K."/>
            <person name="Kuo A."/>
            <person name="Mondo S."/>
            <person name="Riley R."/>
            <person name="Otillar R."/>
            <person name="Haridas S."/>
            <person name="Lipzen A."/>
            <person name="Grimwood J."/>
            <person name="Schmutz J."/>
            <person name="Clum A."/>
            <person name="Reid I.D."/>
            <person name="Moisan M.C."/>
            <person name="Butler G."/>
            <person name="Nguyen T.T.M."/>
            <person name="Dewar K."/>
            <person name="Conant G."/>
            <person name="Drula E."/>
            <person name="Henrissat B."/>
            <person name="Hansel C."/>
            <person name="Singer S."/>
            <person name="Hutchinson M.I."/>
            <person name="de Vries R.P."/>
            <person name="Natvig D.O."/>
            <person name="Powell A.J."/>
            <person name="Tsang A."/>
            <person name="Grigoriev I.V."/>
        </authorList>
    </citation>
    <scope>NUCLEOTIDE SEQUENCE [LARGE SCALE GENOMIC DNA]</scope>
    <source>
        <strain evidence="9 10">CBS 494.80</strain>
    </source>
</reference>
<keyword evidence="6" id="KW-0136">Cellulose degradation</keyword>
<accession>A0ABR4CN52</accession>
<keyword evidence="10" id="KW-1185">Reference proteome</keyword>
<proteinExistence type="predicted"/>
<feature type="domain" description="Auxiliary Activity family 9 catalytic" evidence="8">
    <location>
        <begin position="21"/>
        <end position="212"/>
    </location>
</feature>
<comment type="function">
    <text evidence="6">Lytic polysaccharide monooxygenase (LMPO) that depolymerizes crystalline and amorphous polysaccharides via the oxidation of scissile alpha- or beta-(1-4)-glycosidic bonds, yielding C1 and/or C4 oxidation products. Catalysis by LPMOs requires the reduction of the active-site copper from Cu(II) to Cu(I) by a reducing agent and H(2)O(2) or O(2) as a cosubstrate.</text>
</comment>
<evidence type="ECO:0000313" key="9">
    <source>
        <dbReference type="EMBL" id="KAL2071448.1"/>
    </source>
</evidence>
<evidence type="ECO:0000313" key="10">
    <source>
        <dbReference type="Proteomes" id="UP001595075"/>
    </source>
</evidence>
<dbReference type="Gene3D" id="2.70.50.70">
    <property type="match status" value="1"/>
</dbReference>
<feature type="signal peptide" evidence="7">
    <location>
        <begin position="1"/>
        <end position="20"/>
    </location>
</feature>
<evidence type="ECO:0000256" key="7">
    <source>
        <dbReference type="SAM" id="SignalP"/>
    </source>
</evidence>
<dbReference type="Proteomes" id="UP001595075">
    <property type="component" value="Unassembled WGS sequence"/>
</dbReference>
<feature type="chain" id="PRO_5045045200" description="AA9 family lytic polysaccharide monooxygenase" evidence="7">
    <location>
        <begin position="21"/>
        <end position="224"/>
    </location>
</feature>
<keyword evidence="6" id="KW-0624">Polysaccharide degradation</keyword>
<dbReference type="PANTHER" id="PTHR33353:SF11">
    <property type="entry name" value="GLYCOSYLHYDROLASE FAMILY 61-7 PROTEIN"/>
    <property type="match status" value="1"/>
</dbReference>
<dbReference type="CDD" id="cd21175">
    <property type="entry name" value="LPMO_AA9"/>
    <property type="match status" value="1"/>
</dbReference>
<name>A0ABR4CN52_9HELO</name>
<evidence type="ECO:0000256" key="2">
    <source>
        <dbReference type="ARBA" id="ARBA00004613"/>
    </source>
</evidence>
<dbReference type="Pfam" id="PF03443">
    <property type="entry name" value="AA9"/>
    <property type="match status" value="1"/>
</dbReference>
<comment type="catalytic activity">
    <reaction evidence="6">
        <text>[(1-&gt;4)-beta-D-glucosyl]n+m + reduced acceptor + O2 = 4-dehydro-beta-D-glucosyl-[(1-&gt;4)-beta-D-glucosyl]n-1 + [(1-&gt;4)-beta-D-glucosyl]m + acceptor + H2O.</text>
        <dbReference type="EC" id="1.14.99.56"/>
    </reaction>
</comment>
<evidence type="ECO:0000259" key="8">
    <source>
        <dbReference type="Pfam" id="PF03443"/>
    </source>
</evidence>
<comment type="cofactor">
    <cofactor evidence="1">
        <name>Cu(2+)</name>
        <dbReference type="ChEBI" id="CHEBI:29036"/>
    </cofactor>
</comment>
<comment type="subcellular location">
    <subcellularLocation>
        <location evidence="2 6">Secreted</location>
    </subcellularLocation>
</comment>
<comment type="caution">
    <text evidence="9">The sequence shown here is derived from an EMBL/GenBank/DDBJ whole genome shotgun (WGS) entry which is preliminary data.</text>
</comment>
<evidence type="ECO:0000256" key="5">
    <source>
        <dbReference type="ARBA" id="ARBA00023180"/>
    </source>
</evidence>
<keyword evidence="5" id="KW-0325">Glycoprotein</keyword>
<keyword evidence="7" id="KW-0732">Signal</keyword>
<evidence type="ECO:0000256" key="4">
    <source>
        <dbReference type="ARBA" id="ARBA00023157"/>
    </source>
</evidence>
<dbReference type="EMBL" id="JAZHXI010000005">
    <property type="protein sequence ID" value="KAL2071448.1"/>
    <property type="molecule type" value="Genomic_DNA"/>
</dbReference>
<keyword evidence="6" id="KW-0119">Carbohydrate metabolism</keyword>
<protein>
    <recommendedName>
        <fullName evidence="6">AA9 family lytic polysaccharide monooxygenase</fullName>
        <ecNumber evidence="6">1.14.99.56</ecNumber>
    </recommendedName>
    <alternativeName>
        <fullName evidence="6">Endo-beta-1,4-glucanase</fullName>
    </alternativeName>
    <alternativeName>
        <fullName evidence="6">Glycosyl hydrolase 61 family protein</fullName>
    </alternativeName>
</protein>
<sequence>MKSFVTCAAILAFASQHAAAHYIFQSVSIGGTKNAPYTYVRKNSNGNSPVTDLTSTDLTCNAGAETGGNTSTVSIAAGSTLTFSSDTPVYHNGPVSVYMAKAPTTAAAFDGSGDVWFKILDIGPTFPGGTWDLKQTYDVPIPACISAGEYLVRIQSMAIHNPFPALPQFYISCAQVAVTGGASKELGPKVAIPGAFKATDSGYTANIYSNFTNYTIPGPEVASC</sequence>